<dbReference type="GO" id="GO:0016020">
    <property type="term" value="C:membrane"/>
    <property type="evidence" value="ECO:0007669"/>
    <property type="project" value="UniProtKB-SubCell"/>
</dbReference>
<name>A0A1G6UH10_9PROT</name>
<feature type="transmembrane region" description="Helical" evidence="7">
    <location>
        <begin position="378"/>
        <end position="399"/>
    </location>
</feature>
<dbReference type="EMBL" id="FMZX01000007">
    <property type="protein sequence ID" value="SDD40700.1"/>
    <property type="molecule type" value="Genomic_DNA"/>
</dbReference>
<dbReference type="Pfam" id="PF07690">
    <property type="entry name" value="MFS_1"/>
    <property type="match status" value="1"/>
</dbReference>
<feature type="transmembrane region" description="Helical" evidence="7">
    <location>
        <begin position="162"/>
        <end position="182"/>
    </location>
</feature>
<evidence type="ECO:0000256" key="6">
    <source>
        <dbReference type="ARBA" id="ARBA00023136"/>
    </source>
</evidence>
<feature type="transmembrane region" description="Helical" evidence="7">
    <location>
        <begin position="188"/>
        <end position="209"/>
    </location>
</feature>
<protein>
    <submittedName>
        <fullName evidence="8">Major Facilitator Superfamily protein</fullName>
    </submittedName>
</protein>
<evidence type="ECO:0000256" key="4">
    <source>
        <dbReference type="ARBA" id="ARBA00022692"/>
    </source>
</evidence>
<evidence type="ECO:0000256" key="1">
    <source>
        <dbReference type="ARBA" id="ARBA00004141"/>
    </source>
</evidence>
<comment type="subcellular location">
    <subcellularLocation>
        <location evidence="1">Membrane</location>
        <topology evidence="1">Multi-pass membrane protein</topology>
    </subcellularLocation>
</comment>
<dbReference type="AlphaFoldDB" id="A0A1G6UH10"/>
<dbReference type="STRING" id="938405.SAMN02927895_00022"/>
<evidence type="ECO:0000313" key="8">
    <source>
        <dbReference type="EMBL" id="SDD40700.1"/>
    </source>
</evidence>
<sequence length="444" mass="46037">MSKAPPRSSSAQRTGPGPPLFTSPAWRRLTILVLYGYQGLVAGFAVTALPNHLASLGAAPDAIGAMLALIGLPWVLQPLWGPLIDRFGDFRMGRRRAWVMLGLAGALACLAVLPLAGGGAVALGWISLVLLLHNACAALVDTAVDAMIIDHVPADRLGETTALTRAGFVGGSALGAAVFSALAAFHGLPLAECVLLLLGSLAAAIPVLVREQAGDAILSLRRHRQMGRDRPGTTSYLVFLRDLWAFGRRREILVLLAICIIEEFATAAFGLHFGLDLVATGRWDATSLSQLQGGLTLASGTVGALSIGLWLDRVGPQHALRLLLGTCVAAYGLTALLLLGPRSHLLEACAMALSSVVPALVFVSLAPTVMQIIRGNGAATQFALVMAALNGGGLLGSAASSHIGALLPSWLVALGGAGLFALCTAMAPRPERLFGSITRQNSMD</sequence>
<dbReference type="Proteomes" id="UP000198925">
    <property type="component" value="Unassembled WGS sequence"/>
</dbReference>
<comment type="similarity">
    <text evidence="2">Belongs to the major facilitator superfamily.</text>
</comment>
<feature type="transmembrane region" description="Helical" evidence="7">
    <location>
        <begin position="55"/>
        <end position="76"/>
    </location>
</feature>
<keyword evidence="6 7" id="KW-0472">Membrane</keyword>
<dbReference type="PANTHER" id="PTHR12778:SF10">
    <property type="entry name" value="MAJOR FACILITATOR SUPERFAMILY DOMAIN-CONTAINING PROTEIN 3"/>
    <property type="match status" value="1"/>
</dbReference>
<keyword evidence="9" id="KW-1185">Reference proteome</keyword>
<dbReference type="SUPFAM" id="SSF103473">
    <property type="entry name" value="MFS general substrate transporter"/>
    <property type="match status" value="1"/>
</dbReference>
<reference evidence="8 9" key="1">
    <citation type="submission" date="2016-10" db="EMBL/GenBank/DDBJ databases">
        <authorList>
            <person name="de Groot N.N."/>
        </authorList>
    </citation>
    <scope>NUCLEOTIDE SEQUENCE [LARGE SCALE GENOMIC DNA]</scope>
    <source>
        <strain evidence="8 9">CPCC 100156</strain>
    </source>
</reference>
<evidence type="ECO:0000256" key="2">
    <source>
        <dbReference type="ARBA" id="ARBA00008335"/>
    </source>
</evidence>
<dbReference type="InterPro" id="IPR011701">
    <property type="entry name" value="MFS"/>
</dbReference>
<dbReference type="PANTHER" id="PTHR12778">
    <property type="entry name" value="SOLUTE CARRIER FAMILY 33 ACETYL-COA TRANSPORTER -RELATED"/>
    <property type="match status" value="1"/>
</dbReference>
<feature type="transmembrane region" description="Helical" evidence="7">
    <location>
        <begin position="405"/>
        <end position="427"/>
    </location>
</feature>
<organism evidence="8 9">
    <name type="scientific">Belnapia rosea</name>
    <dbReference type="NCBI Taxonomy" id="938405"/>
    <lineage>
        <taxon>Bacteria</taxon>
        <taxon>Pseudomonadati</taxon>
        <taxon>Pseudomonadota</taxon>
        <taxon>Alphaproteobacteria</taxon>
        <taxon>Acetobacterales</taxon>
        <taxon>Roseomonadaceae</taxon>
        <taxon>Belnapia</taxon>
    </lineage>
</organism>
<proteinExistence type="inferred from homology"/>
<evidence type="ECO:0000313" key="9">
    <source>
        <dbReference type="Proteomes" id="UP000198925"/>
    </source>
</evidence>
<evidence type="ECO:0000256" key="3">
    <source>
        <dbReference type="ARBA" id="ARBA00022448"/>
    </source>
</evidence>
<keyword evidence="4 7" id="KW-0812">Transmembrane</keyword>
<feature type="transmembrane region" description="Helical" evidence="7">
    <location>
        <begin position="293"/>
        <end position="311"/>
    </location>
</feature>
<feature type="transmembrane region" description="Helical" evidence="7">
    <location>
        <begin position="97"/>
        <end position="116"/>
    </location>
</feature>
<evidence type="ECO:0000256" key="7">
    <source>
        <dbReference type="SAM" id="Phobius"/>
    </source>
</evidence>
<feature type="transmembrane region" description="Helical" evidence="7">
    <location>
        <begin position="122"/>
        <end position="141"/>
    </location>
</feature>
<dbReference type="InterPro" id="IPR004752">
    <property type="entry name" value="AmpG_permease/AT-1"/>
</dbReference>
<gene>
    <name evidence="8" type="ORF">SAMN04487779_1007170</name>
</gene>
<feature type="transmembrane region" description="Helical" evidence="7">
    <location>
        <begin position="29"/>
        <end position="49"/>
    </location>
</feature>
<evidence type="ECO:0000256" key="5">
    <source>
        <dbReference type="ARBA" id="ARBA00022989"/>
    </source>
</evidence>
<dbReference type="InterPro" id="IPR036259">
    <property type="entry name" value="MFS_trans_sf"/>
</dbReference>
<keyword evidence="5 7" id="KW-1133">Transmembrane helix</keyword>
<dbReference type="Gene3D" id="1.20.1250.20">
    <property type="entry name" value="MFS general substrate transporter like domains"/>
    <property type="match status" value="1"/>
</dbReference>
<feature type="transmembrane region" description="Helical" evidence="7">
    <location>
        <begin position="252"/>
        <end position="273"/>
    </location>
</feature>
<feature type="transmembrane region" description="Helical" evidence="7">
    <location>
        <begin position="318"/>
        <end position="339"/>
    </location>
</feature>
<keyword evidence="3" id="KW-0813">Transport</keyword>
<dbReference type="GO" id="GO:0022857">
    <property type="term" value="F:transmembrane transporter activity"/>
    <property type="evidence" value="ECO:0007669"/>
    <property type="project" value="InterPro"/>
</dbReference>
<accession>A0A1G6UH10</accession>
<feature type="transmembrane region" description="Helical" evidence="7">
    <location>
        <begin position="345"/>
        <end position="366"/>
    </location>
</feature>